<dbReference type="Gene3D" id="1.25.40.10">
    <property type="entry name" value="Tetratricopeptide repeat domain"/>
    <property type="match status" value="2"/>
</dbReference>
<dbReference type="Gene3D" id="3.40.50.300">
    <property type="entry name" value="P-loop containing nucleotide triphosphate hydrolases"/>
    <property type="match status" value="1"/>
</dbReference>
<dbReference type="InterPro" id="IPR019734">
    <property type="entry name" value="TPR_rpt"/>
</dbReference>
<evidence type="ECO:0000256" key="1">
    <source>
        <dbReference type="SAM" id="Coils"/>
    </source>
</evidence>
<accession>A0A165CMB1</accession>
<dbReference type="PRINTS" id="PR00364">
    <property type="entry name" value="DISEASERSIST"/>
</dbReference>
<proteinExistence type="predicted"/>
<dbReference type="InterPro" id="IPR011990">
    <property type="entry name" value="TPR-like_helical_dom_sf"/>
</dbReference>
<dbReference type="Pfam" id="PF13424">
    <property type="entry name" value="TPR_12"/>
    <property type="match status" value="2"/>
</dbReference>
<sequence>MSSAVPATRANWRALVTEIERLNGDVQRLKNQAATVHTPQNGTVKKVVLQVFGIWEEIKMRQQDCTKLASNLIWVTDQVLNRMSTDAGGENSSNETAQEVSRALLKTASDIAEFLHKPVTAKQRVASERQEMIEKFLKDLDDMRLKFVEVNIATLRARDGGLSVAYGLAKDLNIPSHPAVFFGREQVLASITHLLLQEQACRIPLMGATGIGKTSIALAAINDPSVLAKYERNMVFFSCDSTATANGIIQALKATFRVESESSSHSSLLAYLRARNKFVLLVLDSLETALSSDDSESVRQLLEELGQIPRVSLLITTTSHSPSAGVKWEKMDAVQGLPLDVARQMWAGIARKQDGKLDLLLERLDGIPLALQLMAHQGWYFTPTELLASYENTAKILTVGRRSRLGTLEVCIELSLRSIIISEEPHAQNLLSVLCLLPDGATLETLQEMLPSHSDTIAQALSTLRHTAIVYQQKNRFKTLSPIREVICASHPPKSSDWEDVRQYCIRLCSCADHDGTSHTNGKVEPIVAEFGNINAILLLSWRTLRENDNIDQLLQATWSAATVSYTTGCGDPVPLLNQARKRLSDVDRSRDVAECKRRLGDSLCKQAHYSEAAVLLEEALSAFESMSELQGVAQSMHSLGEVRRWQGRLADAIPIFQEARSVFHAIGDVRGTAQSLYSLGDMFRLQARCEEAVSMLEEAKAAFEALGDMLRTAECKQNLGEVFKMQSRHAEAVALFEEAKSAFDANSAPLLAAQCMRSLGEILSLQSVEEATSALETAKTAFDEMGNPLEAAHCLRSLADVLIGDGEYAKGADKLEEARSSYRLIQEALFEAQCTHKLGDVLCMQSHYREATIMLEEARSAFKALGEPLGAARCLQSLAEVLRKLSRYDDAMRMLRGAKTAFEEIDERYGAAQCMQSLGNILRAQGRDEEAARMLERARDAFVAIGDESEAAMCTEMLGWIFCDEGWDDEGGESDDD</sequence>
<dbReference type="SMART" id="SM00028">
    <property type="entry name" value="TPR"/>
    <property type="match status" value="6"/>
</dbReference>
<evidence type="ECO:0000313" key="2">
    <source>
        <dbReference type="EMBL" id="KZT51039.1"/>
    </source>
</evidence>
<keyword evidence="3" id="KW-1185">Reference proteome</keyword>
<dbReference type="InParanoid" id="A0A165CMB1"/>
<keyword evidence="1" id="KW-0175">Coiled coil</keyword>
<reference evidence="2 3" key="1">
    <citation type="journal article" date="2016" name="Mol. Biol. Evol.">
        <title>Comparative Genomics of Early-Diverging Mushroom-Forming Fungi Provides Insights into the Origins of Lignocellulose Decay Capabilities.</title>
        <authorList>
            <person name="Nagy L.G."/>
            <person name="Riley R."/>
            <person name="Tritt A."/>
            <person name="Adam C."/>
            <person name="Daum C."/>
            <person name="Floudas D."/>
            <person name="Sun H."/>
            <person name="Yadav J.S."/>
            <person name="Pangilinan J."/>
            <person name="Larsson K.H."/>
            <person name="Matsuura K."/>
            <person name="Barry K."/>
            <person name="Labutti K."/>
            <person name="Kuo R."/>
            <person name="Ohm R.A."/>
            <person name="Bhattacharya S.S."/>
            <person name="Shirouzu T."/>
            <person name="Yoshinaga Y."/>
            <person name="Martin F.M."/>
            <person name="Grigoriev I.V."/>
            <person name="Hibbett D.S."/>
        </authorList>
    </citation>
    <scope>NUCLEOTIDE SEQUENCE [LARGE SCALE GENOMIC DNA]</scope>
    <source>
        <strain evidence="2 3">HHB12733</strain>
    </source>
</reference>
<dbReference type="Proteomes" id="UP000076842">
    <property type="component" value="Unassembled WGS sequence"/>
</dbReference>
<protein>
    <submittedName>
        <fullName evidence="2">TPR-like protein</fullName>
    </submittedName>
</protein>
<dbReference type="SUPFAM" id="SSF48452">
    <property type="entry name" value="TPR-like"/>
    <property type="match status" value="3"/>
</dbReference>
<dbReference type="AlphaFoldDB" id="A0A165CMB1"/>
<dbReference type="SUPFAM" id="SSF52540">
    <property type="entry name" value="P-loop containing nucleoside triphosphate hydrolases"/>
    <property type="match status" value="1"/>
</dbReference>
<name>A0A165CMB1_9BASI</name>
<evidence type="ECO:0000313" key="3">
    <source>
        <dbReference type="Proteomes" id="UP000076842"/>
    </source>
</evidence>
<dbReference type="InterPro" id="IPR027417">
    <property type="entry name" value="P-loop_NTPase"/>
</dbReference>
<dbReference type="PANTHER" id="PTHR47691:SF3">
    <property type="entry name" value="HTH-TYPE TRANSCRIPTIONAL REGULATOR RV0890C-RELATED"/>
    <property type="match status" value="1"/>
</dbReference>
<dbReference type="OrthoDB" id="431454at2759"/>
<gene>
    <name evidence="2" type="ORF">CALCODRAFT_558823</name>
</gene>
<feature type="coiled-coil region" evidence="1">
    <location>
        <begin position="683"/>
        <end position="717"/>
    </location>
</feature>
<dbReference type="EMBL" id="KV424129">
    <property type="protein sequence ID" value="KZT51039.1"/>
    <property type="molecule type" value="Genomic_DNA"/>
</dbReference>
<dbReference type="PANTHER" id="PTHR47691">
    <property type="entry name" value="REGULATOR-RELATED"/>
    <property type="match status" value="1"/>
</dbReference>
<organism evidence="2 3">
    <name type="scientific">Calocera cornea HHB12733</name>
    <dbReference type="NCBI Taxonomy" id="1353952"/>
    <lineage>
        <taxon>Eukaryota</taxon>
        <taxon>Fungi</taxon>
        <taxon>Dikarya</taxon>
        <taxon>Basidiomycota</taxon>
        <taxon>Agaricomycotina</taxon>
        <taxon>Dacrymycetes</taxon>
        <taxon>Dacrymycetales</taxon>
        <taxon>Dacrymycetaceae</taxon>
        <taxon>Calocera</taxon>
    </lineage>
</organism>